<evidence type="ECO:0000256" key="2">
    <source>
        <dbReference type="ARBA" id="ARBA00022598"/>
    </source>
</evidence>
<keyword evidence="9" id="KW-1133">Transmembrane helix</keyword>
<dbReference type="Pfam" id="PF00501">
    <property type="entry name" value="AMP-binding"/>
    <property type="match status" value="1"/>
</dbReference>
<dbReference type="SUPFAM" id="SSF56801">
    <property type="entry name" value="Acetyl-CoA synthetase-like"/>
    <property type="match status" value="1"/>
</dbReference>
<sequence>MVNEIGNSKDNSNSLSLTAVRVFSKSLFKVGDACTFPIRYVIDNPKKKLKKSNSVKGVKLSNDNNCHSLFRNVNSITKLTSLLFPDSPTLDKVWDRCVQLYSKNPCMGIREIVEVYGDHFSDGKVFHRCKFGNYKWLTYKEVNDRICNLAHSISHLNLPKGSFVIIFAETRAEWQMTAQACIKAGLPIVTVYATLGKEAVKSAIKECGGVVLFTTSSHFEIIHEISNDIPSVRHLIYFEDRYLPTSQDSNKKSLLDKLKFKYDTCESFDLFMCKGKTTSSQPIISNCNENDVCLIMYTSGSVGIPKGVMLTHKNVIAAVVGMSSVIRATSKDTYAAYLPLAHILEICAEYIAFSHGARIGYSSPQTLFDTAMRIYPGSKGDTAILKPTIIAAVPAIMDRIYKAVLDKLSTSNEISRELFNICYKRRLKRLEKGYKSILVDKLIFKKIKMLLGGSVRLLISGGAPLNPTSQRFMNVCFGCPVTQGYGLTETCGAATITEPSDLSTGYVGAPLICNEIYLKECPEMGYTPSNNPPQGEILIHGDNVCKGYFNNPQKNEEDFIFIGGKRYFCTGDIGEVRKDGSIKIIDRKKDLVKTSRGEYVSLGKVESNLITHYLIDNVCVVVNPQKSYTVALVVPNQKKLTKLAEEMNVVFEEWEDICNSNQIKDYFVYLIKEFSKSRLEKFEIPTKVYLCHEPWSPVNGMLTEAMKLKRHYNFYYKLFNLLWGFFFYSLFISFKMTTHKGDASTLHSSKTSTLSDSQEERNLKQRLIDEKAKESKNEKKSNENDFLGSKEVFTKLMTISYAKAFSSFMLMLPTSDGMFNIFLGTYWFACIYPTYKFFTNLNVRGAVLVHTYVNLISGGAILTIVSMTFWNSRYINKSYYTFYIILLCQSFIQFLSIIILSFFPFKVIKTRDIGRISAKYSMKFSEACVNSTIKTYQNATGYINSKLNLKNIIKKNTLTLGS</sequence>
<organism evidence="11 12">
    <name type="scientific">Strongyloides stercoralis</name>
    <name type="common">Threadworm</name>
    <dbReference type="NCBI Taxonomy" id="6248"/>
    <lineage>
        <taxon>Eukaryota</taxon>
        <taxon>Metazoa</taxon>
        <taxon>Ecdysozoa</taxon>
        <taxon>Nematoda</taxon>
        <taxon>Chromadorea</taxon>
        <taxon>Rhabditida</taxon>
        <taxon>Tylenchina</taxon>
        <taxon>Panagrolaimomorpha</taxon>
        <taxon>Strongyloidoidea</taxon>
        <taxon>Strongyloididae</taxon>
        <taxon>Strongyloides</taxon>
    </lineage>
</organism>
<dbReference type="GO" id="GO:0005783">
    <property type="term" value="C:endoplasmic reticulum"/>
    <property type="evidence" value="ECO:0007669"/>
    <property type="project" value="TreeGrafter"/>
</dbReference>
<dbReference type="InterPro" id="IPR042099">
    <property type="entry name" value="ANL_N_sf"/>
</dbReference>
<comment type="catalytic activity">
    <reaction evidence="6">
        <text>a long-chain fatty acid + ATP + CoA = a long-chain fatty acyl-CoA + AMP + diphosphate</text>
        <dbReference type="Rhea" id="RHEA:15421"/>
        <dbReference type="ChEBI" id="CHEBI:30616"/>
        <dbReference type="ChEBI" id="CHEBI:33019"/>
        <dbReference type="ChEBI" id="CHEBI:57287"/>
        <dbReference type="ChEBI" id="CHEBI:57560"/>
        <dbReference type="ChEBI" id="CHEBI:83139"/>
        <dbReference type="ChEBI" id="CHEBI:456215"/>
        <dbReference type="EC" id="6.2.1.3"/>
    </reaction>
    <physiologicalReaction direction="left-to-right" evidence="6">
        <dbReference type="Rhea" id="RHEA:15422"/>
    </physiologicalReaction>
</comment>
<evidence type="ECO:0000313" key="12">
    <source>
        <dbReference type="WBParaSite" id="TCONS_00004501.p1"/>
    </source>
</evidence>
<feature type="compositionally biased region" description="Low complexity" evidence="8">
    <location>
        <begin position="744"/>
        <end position="756"/>
    </location>
</feature>
<dbReference type="AlphaFoldDB" id="A0AAF5CZK0"/>
<evidence type="ECO:0000256" key="8">
    <source>
        <dbReference type="SAM" id="MobiDB-lite"/>
    </source>
</evidence>
<dbReference type="GO" id="GO:0030182">
    <property type="term" value="P:neuron differentiation"/>
    <property type="evidence" value="ECO:0007669"/>
    <property type="project" value="TreeGrafter"/>
</dbReference>
<dbReference type="GO" id="GO:0004467">
    <property type="term" value="F:long-chain fatty acid-CoA ligase activity"/>
    <property type="evidence" value="ECO:0007669"/>
    <property type="project" value="UniProtKB-EC"/>
</dbReference>
<feature type="transmembrane region" description="Helical" evidence="9">
    <location>
        <begin position="882"/>
        <end position="905"/>
    </location>
</feature>
<dbReference type="EC" id="6.2.1.3" evidence="7"/>
<keyword evidence="11" id="KW-1185">Reference proteome</keyword>
<evidence type="ECO:0000256" key="3">
    <source>
        <dbReference type="ARBA" id="ARBA00022741"/>
    </source>
</evidence>
<dbReference type="WBParaSite" id="TCONS_00004501.p1">
    <property type="protein sequence ID" value="TCONS_00004501.p1"/>
    <property type="gene ID" value="XLOC_002046"/>
</dbReference>
<keyword evidence="4" id="KW-0276">Fatty acid metabolism</keyword>
<name>A0AAF5CZK0_STRER</name>
<evidence type="ECO:0000259" key="10">
    <source>
        <dbReference type="Pfam" id="PF00501"/>
    </source>
</evidence>
<keyword evidence="2" id="KW-0436">Ligase</keyword>
<evidence type="ECO:0000256" key="1">
    <source>
        <dbReference type="ARBA" id="ARBA00006432"/>
    </source>
</evidence>
<evidence type="ECO:0000313" key="11">
    <source>
        <dbReference type="Proteomes" id="UP000035681"/>
    </source>
</evidence>
<dbReference type="InterPro" id="IPR045851">
    <property type="entry name" value="AMP-bd_C_sf"/>
</dbReference>
<accession>A0AAF5CZK0</accession>
<keyword evidence="5" id="KW-0067">ATP-binding</keyword>
<reference evidence="12" key="1">
    <citation type="submission" date="2024-02" db="UniProtKB">
        <authorList>
            <consortium name="WormBaseParasite"/>
        </authorList>
    </citation>
    <scope>IDENTIFICATION</scope>
</reference>
<dbReference type="GO" id="GO:0005886">
    <property type="term" value="C:plasma membrane"/>
    <property type="evidence" value="ECO:0007669"/>
    <property type="project" value="TreeGrafter"/>
</dbReference>
<feature type="domain" description="AMP-dependent synthetase/ligase" evidence="10">
    <location>
        <begin position="132"/>
        <end position="549"/>
    </location>
</feature>
<evidence type="ECO:0000256" key="4">
    <source>
        <dbReference type="ARBA" id="ARBA00022832"/>
    </source>
</evidence>
<dbReference type="Proteomes" id="UP000035681">
    <property type="component" value="Unplaced"/>
</dbReference>
<dbReference type="Gene3D" id="3.30.300.30">
    <property type="match status" value="1"/>
</dbReference>
<dbReference type="GO" id="GO:0005524">
    <property type="term" value="F:ATP binding"/>
    <property type="evidence" value="ECO:0007669"/>
    <property type="project" value="UniProtKB-KW"/>
</dbReference>
<dbReference type="PANTHER" id="PTHR43272">
    <property type="entry name" value="LONG-CHAIN-FATTY-ACID--COA LIGASE"/>
    <property type="match status" value="1"/>
</dbReference>
<proteinExistence type="inferred from homology"/>
<comment type="similarity">
    <text evidence="1">Belongs to the ATP-dependent AMP-binding enzyme family.</text>
</comment>
<feature type="transmembrane region" description="Helical" evidence="9">
    <location>
        <begin position="714"/>
        <end position="734"/>
    </location>
</feature>
<keyword evidence="9" id="KW-0812">Transmembrane</keyword>
<keyword evidence="4" id="KW-0443">Lipid metabolism</keyword>
<dbReference type="PANTHER" id="PTHR43272:SF83">
    <property type="entry name" value="ACYL-COA SYNTHETASE LONG-CHAIN, ISOFORM J"/>
    <property type="match status" value="1"/>
</dbReference>
<protein>
    <recommendedName>
        <fullName evidence="7">long-chain-fatty-acid--CoA ligase</fullName>
        <ecNumber evidence="7">6.2.1.3</ecNumber>
    </recommendedName>
</protein>
<evidence type="ECO:0000256" key="5">
    <source>
        <dbReference type="ARBA" id="ARBA00022840"/>
    </source>
</evidence>
<dbReference type="GO" id="GO:0035336">
    <property type="term" value="P:long-chain fatty-acyl-CoA metabolic process"/>
    <property type="evidence" value="ECO:0007669"/>
    <property type="project" value="TreeGrafter"/>
</dbReference>
<evidence type="ECO:0000256" key="7">
    <source>
        <dbReference type="ARBA" id="ARBA00026121"/>
    </source>
</evidence>
<feature type="transmembrane region" description="Helical" evidence="9">
    <location>
        <begin position="847"/>
        <end position="870"/>
    </location>
</feature>
<dbReference type="InterPro" id="IPR000873">
    <property type="entry name" value="AMP-dep_synth/lig_dom"/>
</dbReference>
<evidence type="ECO:0000256" key="6">
    <source>
        <dbReference type="ARBA" id="ARBA00024484"/>
    </source>
</evidence>
<evidence type="ECO:0000256" key="9">
    <source>
        <dbReference type="SAM" id="Phobius"/>
    </source>
</evidence>
<keyword evidence="3" id="KW-0547">Nucleotide-binding</keyword>
<feature type="region of interest" description="Disordered" evidence="8">
    <location>
        <begin position="742"/>
        <end position="761"/>
    </location>
</feature>
<dbReference type="Gene3D" id="3.40.50.12780">
    <property type="entry name" value="N-terminal domain of ligase-like"/>
    <property type="match status" value="1"/>
</dbReference>
<dbReference type="GO" id="GO:0005811">
    <property type="term" value="C:lipid droplet"/>
    <property type="evidence" value="ECO:0007669"/>
    <property type="project" value="TreeGrafter"/>
</dbReference>
<keyword evidence="9" id="KW-0472">Membrane</keyword>